<proteinExistence type="predicted"/>
<dbReference type="GO" id="GO:0016020">
    <property type="term" value="C:membrane"/>
    <property type="evidence" value="ECO:0007669"/>
    <property type="project" value="InterPro"/>
</dbReference>
<dbReference type="Proteomes" id="UP000050761">
    <property type="component" value="Unassembled WGS sequence"/>
</dbReference>
<dbReference type="SUPFAM" id="SSF49313">
    <property type="entry name" value="Cadherin-like"/>
    <property type="match status" value="1"/>
</dbReference>
<dbReference type="CDD" id="cd11304">
    <property type="entry name" value="Cadherin_repeat"/>
    <property type="match status" value="1"/>
</dbReference>
<organism evidence="1 2">
    <name type="scientific">Heligmosomoides polygyrus</name>
    <name type="common">Parasitic roundworm</name>
    <dbReference type="NCBI Taxonomy" id="6339"/>
    <lineage>
        <taxon>Eukaryota</taxon>
        <taxon>Metazoa</taxon>
        <taxon>Ecdysozoa</taxon>
        <taxon>Nematoda</taxon>
        <taxon>Chromadorea</taxon>
        <taxon>Rhabditida</taxon>
        <taxon>Rhabditina</taxon>
        <taxon>Rhabditomorpha</taxon>
        <taxon>Strongyloidea</taxon>
        <taxon>Heligmosomidae</taxon>
        <taxon>Heligmosomoides</taxon>
    </lineage>
</organism>
<keyword evidence="1" id="KW-1185">Reference proteome</keyword>
<evidence type="ECO:0000313" key="2">
    <source>
        <dbReference type="WBParaSite" id="HPBE_0002569201-mRNA-1"/>
    </source>
</evidence>
<dbReference type="AlphaFoldDB" id="A0A183GSM2"/>
<protein>
    <submittedName>
        <fullName evidence="2">Fibronectin type-III domain-containing protein</fullName>
    </submittedName>
</protein>
<dbReference type="Gene3D" id="2.60.40.60">
    <property type="entry name" value="Cadherins"/>
    <property type="match status" value="1"/>
</dbReference>
<dbReference type="InterPro" id="IPR015919">
    <property type="entry name" value="Cadherin-like_sf"/>
</dbReference>
<sequence>LVPTSRPSSTVQVQDNDPVIYNSERSLSFTREEPLFSVQSDGALILREELSNILQRSSLQVLAIDYGSPQLFSLANVTIVPVTVSPVQALRVNVATEEYQIFEWEAPSFGHPEKYRLTIAKGESMHYEEELDARRTVALTKVNEITMYLYVVLVHVANTHRRSTRTRRASTVFVAANHASCLCGCDARSRTPRFVFATCAAVFIAEPFEYLFVSVKTK</sequence>
<evidence type="ECO:0000313" key="1">
    <source>
        <dbReference type="Proteomes" id="UP000050761"/>
    </source>
</evidence>
<name>A0A183GSM2_HELPZ</name>
<accession>A0A183GSM2</accession>
<dbReference type="WBParaSite" id="HPBE_0002569201-mRNA-1">
    <property type="protein sequence ID" value="HPBE_0002569201-mRNA-1"/>
    <property type="gene ID" value="HPBE_0002569201"/>
</dbReference>
<reference evidence="2" key="1">
    <citation type="submission" date="2019-09" db="UniProtKB">
        <authorList>
            <consortium name="WormBaseParasite"/>
        </authorList>
    </citation>
    <scope>IDENTIFICATION</scope>
</reference>
<dbReference type="GO" id="GO:0005509">
    <property type="term" value="F:calcium ion binding"/>
    <property type="evidence" value="ECO:0007669"/>
    <property type="project" value="InterPro"/>
</dbReference>